<dbReference type="AlphaFoldDB" id="A0A9D5BEZ0"/>
<name>A0A9D5BEZ0_PEA</name>
<feature type="non-terminal residue" evidence="1">
    <location>
        <position position="1"/>
    </location>
</feature>
<keyword evidence="2" id="KW-1185">Reference proteome</keyword>
<comment type="caution">
    <text evidence="1">The sequence shown here is derived from an EMBL/GenBank/DDBJ whole genome shotgun (WGS) entry which is preliminary data.</text>
</comment>
<dbReference type="Proteomes" id="UP001058974">
    <property type="component" value="Chromosome 1"/>
</dbReference>
<organism evidence="1 2">
    <name type="scientific">Pisum sativum</name>
    <name type="common">Garden pea</name>
    <name type="synonym">Lathyrus oleraceus</name>
    <dbReference type="NCBI Taxonomy" id="3888"/>
    <lineage>
        <taxon>Eukaryota</taxon>
        <taxon>Viridiplantae</taxon>
        <taxon>Streptophyta</taxon>
        <taxon>Embryophyta</taxon>
        <taxon>Tracheophyta</taxon>
        <taxon>Spermatophyta</taxon>
        <taxon>Magnoliopsida</taxon>
        <taxon>eudicotyledons</taxon>
        <taxon>Gunneridae</taxon>
        <taxon>Pentapetalae</taxon>
        <taxon>rosids</taxon>
        <taxon>fabids</taxon>
        <taxon>Fabales</taxon>
        <taxon>Fabaceae</taxon>
        <taxon>Papilionoideae</taxon>
        <taxon>50 kb inversion clade</taxon>
        <taxon>NPAAA clade</taxon>
        <taxon>Hologalegina</taxon>
        <taxon>IRL clade</taxon>
        <taxon>Fabeae</taxon>
        <taxon>Lathyrus</taxon>
    </lineage>
</organism>
<gene>
    <name evidence="1" type="ORF">KIW84_011455</name>
</gene>
<evidence type="ECO:0000313" key="1">
    <source>
        <dbReference type="EMBL" id="KAI5442389.1"/>
    </source>
</evidence>
<dbReference type="EMBL" id="JAMSHJ010000001">
    <property type="protein sequence ID" value="KAI5442389.1"/>
    <property type="molecule type" value="Genomic_DNA"/>
</dbReference>
<dbReference type="PANTHER" id="PTHR33095">
    <property type="entry name" value="OS07G0619500 PROTEIN"/>
    <property type="match status" value="1"/>
</dbReference>
<accession>A0A9D5BEZ0</accession>
<proteinExistence type="predicted"/>
<reference evidence="1 2" key="1">
    <citation type="journal article" date="2022" name="Nat. Genet.">
        <title>Improved pea reference genome and pan-genome highlight genomic features and evolutionary characteristics.</title>
        <authorList>
            <person name="Yang T."/>
            <person name="Liu R."/>
            <person name="Luo Y."/>
            <person name="Hu S."/>
            <person name="Wang D."/>
            <person name="Wang C."/>
            <person name="Pandey M.K."/>
            <person name="Ge S."/>
            <person name="Xu Q."/>
            <person name="Li N."/>
            <person name="Li G."/>
            <person name="Huang Y."/>
            <person name="Saxena R.K."/>
            <person name="Ji Y."/>
            <person name="Li M."/>
            <person name="Yan X."/>
            <person name="He Y."/>
            <person name="Liu Y."/>
            <person name="Wang X."/>
            <person name="Xiang C."/>
            <person name="Varshney R.K."/>
            <person name="Ding H."/>
            <person name="Gao S."/>
            <person name="Zong X."/>
        </authorList>
    </citation>
    <scope>NUCLEOTIDE SEQUENCE [LARGE SCALE GENOMIC DNA]</scope>
    <source>
        <strain evidence="1 2">cv. Zhongwan 6</strain>
    </source>
</reference>
<dbReference type="Gramene" id="Psat01G0145500-T1">
    <property type="protein sequence ID" value="KAI5442389.1"/>
    <property type="gene ID" value="KIW84_011455"/>
</dbReference>
<dbReference type="PANTHER" id="PTHR33095:SF129">
    <property type="entry name" value="DUF1645 FAMILY PROTEIN"/>
    <property type="match status" value="1"/>
</dbReference>
<sequence>TQRKEKETKPKMQIEKENEENAIDSFMCPSFSTYTSNNLNDVAQQVINENDNSISQNYDFEFVAFQKTSDEVFFDHRRRNTTHRVFPIFNRDGDKRNSDAAEISIPIRKLIIRDEKRNIDPLSPFSSEVGDDLDAVPPASYCLWTPKSPMASPIKCKKSKSGEKNLPIVTEKKNPVTERNIPAPVPAMEAFYLRKKAIKRKSYLPYKRELIGFGVGFNANIGRGFPLPV</sequence>
<protein>
    <submittedName>
        <fullName evidence="1">Uncharacterized protein</fullName>
    </submittedName>
</protein>
<evidence type="ECO:0000313" key="2">
    <source>
        <dbReference type="Proteomes" id="UP001058974"/>
    </source>
</evidence>